<sequence>MRSHRTLVPLVTIALTLAANAVPTSYYYNSGNSAGAYSTSVIGVASPTLSARGSGKPLSPIPEQDERPAPKPKASAAVVIKSKFTQSPGPPPDHPAPKLEDLRKLGPSPHNRPLPPVPKPKEHSQPPPPPPPVPARNPNRPATPKSHERVPSNDSTVPNFSRPLTHSPSTSFNGLTPDKKNEPGAKTNETAVVKSNRSTAKKVAIAGALMAAAGGGMAAGYGIGEESNGKETETSDSNETPPDPTQTQIQDAGESSAVKRSVIRSTYQRRISRWESDELD</sequence>
<evidence type="ECO:0000313" key="3">
    <source>
        <dbReference type="EMBL" id="KAJ4477616.1"/>
    </source>
</evidence>
<evidence type="ECO:0000313" key="4">
    <source>
        <dbReference type="Proteomes" id="UP001150217"/>
    </source>
</evidence>
<feature type="compositionally biased region" description="Polar residues" evidence="1">
    <location>
        <begin position="187"/>
        <end position="197"/>
    </location>
</feature>
<feature type="chain" id="PRO_5045555126" evidence="2">
    <location>
        <begin position="22"/>
        <end position="280"/>
    </location>
</feature>
<protein>
    <submittedName>
        <fullName evidence="3">Uncharacterized protein</fullName>
    </submittedName>
</protein>
<feature type="compositionally biased region" description="Low complexity" evidence="1">
    <location>
        <begin position="72"/>
        <end position="83"/>
    </location>
</feature>
<feature type="compositionally biased region" description="Pro residues" evidence="1">
    <location>
        <begin position="125"/>
        <end position="135"/>
    </location>
</feature>
<gene>
    <name evidence="3" type="ORF">C8R41DRAFT_869546</name>
</gene>
<evidence type="ECO:0000256" key="1">
    <source>
        <dbReference type="SAM" id="MobiDB-lite"/>
    </source>
</evidence>
<reference evidence="3" key="1">
    <citation type="submission" date="2022-08" db="EMBL/GenBank/DDBJ databases">
        <title>A Global Phylogenomic Analysis of the Shiitake Genus Lentinula.</title>
        <authorList>
            <consortium name="DOE Joint Genome Institute"/>
            <person name="Sierra-Patev S."/>
            <person name="Min B."/>
            <person name="Naranjo-Ortiz M."/>
            <person name="Looney B."/>
            <person name="Konkel Z."/>
            <person name="Slot J.C."/>
            <person name="Sakamoto Y."/>
            <person name="Steenwyk J.L."/>
            <person name="Rokas A."/>
            <person name="Carro J."/>
            <person name="Camarero S."/>
            <person name="Ferreira P."/>
            <person name="Molpeceres G."/>
            <person name="Ruiz-Duenas F.J."/>
            <person name="Serrano A."/>
            <person name="Henrissat B."/>
            <person name="Drula E."/>
            <person name="Hughes K.W."/>
            <person name="Mata J.L."/>
            <person name="Ishikawa N.K."/>
            <person name="Vargas-Isla R."/>
            <person name="Ushijima S."/>
            <person name="Smith C.A."/>
            <person name="Ahrendt S."/>
            <person name="Andreopoulos W."/>
            <person name="He G."/>
            <person name="Labutti K."/>
            <person name="Lipzen A."/>
            <person name="Ng V."/>
            <person name="Riley R."/>
            <person name="Sandor L."/>
            <person name="Barry K."/>
            <person name="Martinez A.T."/>
            <person name="Xiao Y."/>
            <person name="Gibbons J.G."/>
            <person name="Terashima K."/>
            <person name="Grigoriev I.V."/>
            <person name="Hibbett D.S."/>
        </authorList>
    </citation>
    <scope>NUCLEOTIDE SEQUENCE</scope>
    <source>
        <strain evidence="3">RHP3577 ss4</strain>
    </source>
</reference>
<feature type="signal peptide" evidence="2">
    <location>
        <begin position="1"/>
        <end position="21"/>
    </location>
</feature>
<feature type="region of interest" description="Disordered" evidence="1">
    <location>
        <begin position="49"/>
        <end position="197"/>
    </location>
</feature>
<keyword evidence="2" id="KW-0732">Signal</keyword>
<name>A0ABQ8V6Z2_9AGAR</name>
<accession>A0ABQ8V6Z2</accession>
<evidence type="ECO:0000256" key="2">
    <source>
        <dbReference type="SAM" id="SignalP"/>
    </source>
</evidence>
<feature type="compositionally biased region" description="Polar residues" evidence="1">
    <location>
        <begin position="235"/>
        <end position="250"/>
    </location>
</feature>
<dbReference type="EMBL" id="JANVFT010000067">
    <property type="protein sequence ID" value="KAJ4477616.1"/>
    <property type="molecule type" value="Genomic_DNA"/>
</dbReference>
<comment type="caution">
    <text evidence="3">The sequence shown here is derived from an EMBL/GenBank/DDBJ whole genome shotgun (WGS) entry which is preliminary data.</text>
</comment>
<keyword evidence="4" id="KW-1185">Reference proteome</keyword>
<organism evidence="3 4">
    <name type="scientific">Lentinula lateritia</name>
    <dbReference type="NCBI Taxonomy" id="40482"/>
    <lineage>
        <taxon>Eukaryota</taxon>
        <taxon>Fungi</taxon>
        <taxon>Dikarya</taxon>
        <taxon>Basidiomycota</taxon>
        <taxon>Agaricomycotina</taxon>
        <taxon>Agaricomycetes</taxon>
        <taxon>Agaricomycetidae</taxon>
        <taxon>Agaricales</taxon>
        <taxon>Marasmiineae</taxon>
        <taxon>Omphalotaceae</taxon>
        <taxon>Lentinula</taxon>
    </lineage>
</organism>
<dbReference type="Proteomes" id="UP001150217">
    <property type="component" value="Unassembled WGS sequence"/>
</dbReference>
<proteinExistence type="predicted"/>
<feature type="compositionally biased region" description="Polar residues" evidence="1">
    <location>
        <begin position="152"/>
        <end position="174"/>
    </location>
</feature>
<feature type="compositionally biased region" description="Basic and acidic residues" evidence="1">
    <location>
        <begin position="95"/>
        <end position="104"/>
    </location>
</feature>
<feature type="region of interest" description="Disordered" evidence="1">
    <location>
        <begin position="217"/>
        <end position="261"/>
    </location>
</feature>